<evidence type="ECO:0000313" key="2">
    <source>
        <dbReference type="Proteomes" id="UP000249130"/>
    </source>
</evidence>
<protein>
    <submittedName>
        <fullName evidence="1">Uncharacterized protein</fullName>
    </submittedName>
</protein>
<dbReference type="InterPro" id="IPR009061">
    <property type="entry name" value="DNA-bd_dom_put_sf"/>
</dbReference>
<name>A0A327L7T5_9BRAD</name>
<dbReference type="RefSeq" id="WP_111417034.1">
    <property type="nucleotide sequence ID" value="NZ_NPEX01000001.1"/>
</dbReference>
<accession>A0A327L7T5</accession>
<keyword evidence="2" id="KW-1185">Reference proteome</keyword>
<evidence type="ECO:0000313" key="1">
    <source>
        <dbReference type="EMBL" id="RAI46174.1"/>
    </source>
</evidence>
<gene>
    <name evidence="1" type="ORF">CH341_00280</name>
</gene>
<organism evidence="1 2">
    <name type="scientific">Rhodoplanes roseus</name>
    <dbReference type="NCBI Taxonomy" id="29409"/>
    <lineage>
        <taxon>Bacteria</taxon>
        <taxon>Pseudomonadati</taxon>
        <taxon>Pseudomonadota</taxon>
        <taxon>Alphaproteobacteria</taxon>
        <taxon>Hyphomicrobiales</taxon>
        <taxon>Nitrobacteraceae</taxon>
        <taxon>Rhodoplanes</taxon>
    </lineage>
</organism>
<sequence length="72" mass="8262">MSDHFLNQKQLARRWGLSPRTLERWRWLRQGPVYFKLGGKVAYRVTDIDEFERANIHLAAPGGASPVQARAA</sequence>
<dbReference type="AlphaFoldDB" id="A0A327L7T5"/>
<proteinExistence type="predicted"/>
<dbReference type="Proteomes" id="UP000249130">
    <property type="component" value="Unassembled WGS sequence"/>
</dbReference>
<reference evidence="1 2" key="1">
    <citation type="submission" date="2017-07" db="EMBL/GenBank/DDBJ databases">
        <title>Draft Genome Sequences of Select Purple Nonsulfur Bacteria.</title>
        <authorList>
            <person name="Lasarre B."/>
            <person name="Mckinlay J.B."/>
        </authorList>
    </citation>
    <scope>NUCLEOTIDE SEQUENCE [LARGE SCALE GENOMIC DNA]</scope>
    <source>
        <strain evidence="1 2">DSM 5909</strain>
    </source>
</reference>
<dbReference type="SUPFAM" id="SSF46955">
    <property type="entry name" value="Putative DNA-binding domain"/>
    <property type="match status" value="1"/>
</dbReference>
<dbReference type="OrthoDB" id="9806994at2"/>
<comment type="caution">
    <text evidence="1">The sequence shown here is derived from an EMBL/GenBank/DDBJ whole genome shotgun (WGS) entry which is preliminary data.</text>
</comment>
<dbReference type="EMBL" id="NPEX01000001">
    <property type="protein sequence ID" value="RAI46174.1"/>
    <property type="molecule type" value="Genomic_DNA"/>
</dbReference>